<keyword evidence="8" id="KW-1185">Reference proteome</keyword>
<evidence type="ECO:0000259" key="5">
    <source>
        <dbReference type="Pfam" id="PF04542"/>
    </source>
</evidence>
<feature type="domain" description="RNA polymerase sigma factor 70 region 4 type 2" evidence="6">
    <location>
        <begin position="109"/>
        <end position="155"/>
    </location>
</feature>
<dbReference type="InterPro" id="IPR013324">
    <property type="entry name" value="RNA_pol_sigma_r3/r4-like"/>
</dbReference>
<keyword evidence="3" id="KW-0731">Sigma factor</keyword>
<sequence>MSVLLNDVFMSRRQSLMGIAFRIVRDRQIAEDVAQETYLRTRKAIEVGPIEHIEAFLHQTARNLALDYQRRRKMRARYEDFDADDGDMAKVAADVPTTEAVIIERESIRCFQQALEQLPERARKAWALSQLEGWSYAQIADHLGVSRNTIFNDVKLVMGHCHDVLRRLEQK</sequence>
<dbReference type="Pfam" id="PF04542">
    <property type="entry name" value="Sigma70_r2"/>
    <property type="match status" value="1"/>
</dbReference>
<feature type="domain" description="RNA polymerase sigma-70 region 2" evidence="5">
    <location>
        <begin position="11"/>
        <end position="73"/>
    </location>
</feature>
<dbReference type="InterPro" id="IPR013249">
    <property type="entry name" value="RNA_pol_sigma70_r4_t2"/>
</dbReference>
<evidence type="ECO:0000256" key="1">
    <source>
        <dbReference type="ARBA" id="ARBA00010641"/>
    </source>
</evidence>
<dbReference type="SUPFAM" id="SSF88946">
    <property type="entry name" value="Sigma2 domain of RNA polymerase sigma factors"/>
    <property type="match status" value="1"/>
</dbReference>
<dbReference type="PANTHER" id="PTHR43133">
    <property type="entry name" value="RNA POLYMERASE ECF-TYPE SIGMA FACTO"/>
    <property type="match status" value="1"/>
</dbReference>
<dbReference type="PANTHER" id="PTHR43133:SF63">
    <property type="entry name" value="RNA POLYMERASE SIGMA FACTOR FECI-RELATED"/>
    <property type="match status" value="1"/>
</dbReference>
<dbReference type="Gene3D" id="1.10.1740.10">
    <property type="match status" value="1"/>
</dbReference>
<keyword evidence="4" id="KW-0804">Transcription</keyword>
<keyword evidence="2" id="KW-0805">Transcription regulation</keyword>
<reference evidence="7 8" key="1">
    <citation type="submission" date="2019-02" db="EMBL/GenBank/DDBJ databases">
        <title>Emended description of the genus Rhodopseudomonas and description of Rhodopseudomonas albus sp. nov., a non-phototrophic, heavy-metal-tolerant bacterium isolated from garden soil.</title>
        <authorList>
            <person name="Bao Z."/>
            <person name="Cao W.W."/>
            <person name="Sato Y."/>
            <person name="Nishizawa T."/>
            <person name="Zhao J."/>
            <person name="Guo Y."/>
            <person name="Ohta H."/>
        </authorList>
    </citation>
    <scope>NUCLEOTIDE SEQUENCE [LARGE SCALE GENOMIC DNA]</scope>
    <source>
        <strain evidence="7 8">SK50-23</strain>
    </source>
</reference>
<accession>A0ABX8ABA1</accession>
<evidence type="ECO:0000256" key="4">
    <source>
        <dbReference type="ARBA" id="ARBA00023163"/>
    </source>
</evidence>
<evidence type="ECO:0000313" key="7">
    <source>
        <dbReference type="EMBL" id="QUS40507.1"/>
    </source>
</evidence>
<dbReference type="Gene3D" id="1.10.10.10">
    <property type="entry name" value="Winged helix-like DNA-binding domain superfamily/Winged helix DNA-binding domain"/>
    <property type="match status" value="1"/>
</dbReference>
<dbReference type="NCBIfam" id="TIGR02937">
    <property type="entry name" value="sigma70-ECF"/>
    <property type="match status" value="1"/>
</dbReference>
<gene>
    <name evidence="7" type="ORF">RPMA_17955</name>
</gene>
<evidence type="ECO:0000256" key="2">
    <source>
        <dbReference type="ARBA" id="ARBA00023015"/>
    </source>
</evidence>
<dbReference type="Proteomes" id="UP000682843">
    <property type="component" value="Chromosome"/>
</dbReference>
<evidence type="ECO:0000259" key="6">
    <source>
        <dbReference type="Pfam" id="PF08281"/>
    </source>
</evidence>
<dbReference type="InterPro" id="IPR036388">
    <property type="entry name" value="WH-like_DNA-bd_sf"/>
</dbReference>
<dbReference type="InterPro" id="IPR014284">
    <property type="entry name" value="RNA_pol_sigma-70_dom"/>
</dbReference>
<dbReference type="InterPro" id="IPR007627">
    <property type="entry name" value="RNA_pol_sigma70_r2"/>
</dbReference>
<dbReference type="InterPro" id="IPR013325">
    <property type="entry name" value="RNA_pol_sigma_r2"/>
</dbReference>
<comment type="similarity">
    <text evidence="1">Belongs to the sigma-70 factor family. ECF subfamily.</text>
</comment>
<dbReference type="Pfam" id="PF08281">
    <property type="entry name" value="Sigma70_r4_2"/>
    <property type="match status" value="1"/>
</dbReference>
<evidence type="ECO:0000256" key="3">
    <source>
        <dbReference type="ARBA" id="ARBA00023082"/>
    </source>
</evidence>
<name>A0ABX8ABA1_9BRAD</name>
<protein>
    <submittedName>
        <fullName evidence="7">RNA polymerase sigma factor</fullName>
    </submittedName>
</protein>
<proteinExistence type="inferred from homology"/>
<dbReference type="InterPro" id="IPR039425">
    <property type="entry name" value="RNA_pol_sigma-70-like"/>
</dbReference>
<evidence type="ECO:0000313" key="8">
    <source>
        <dbReference type="Proteomes" id="UP000682843"/>
    </source>
</evidence>
<organism evidence="7 8">
    <name type="scientific">Tardiphaga alba</name>
    <dbReference type="NCBI Taxonomy" id="340268"/>
    <lineage>
        <taxon>Bacteria</taxon>
        <taxon>Pseudomonadati</taxon>
        <taxon>Pseudomonadota</taxon>
        <taxon>Alphaproteobacteria</taxon>
        <taxon>Hyphomicrobiales</taxon>
        <taxon>Nitrobacteraceae</taxon>
        <taxon>Tardiphaga</taxon>
    </lineage>
</organism>
<dbReference type="EMBL" id="CP036498">
    <property type="protein sequence ID" value="QUS40507.1"/>
    <property type="molecule type" value="Genomic_DNA"/>
</dbReference>
<dbReference type="SUPFAM" id="SSF88659">
    <property type="entry name" value="Sigma3 and sigma4 domains of RNA polymerase sigma factors"/>
    <property type="match status" value="1"/>
</dbReference>